<name>A0ABS8SH30_DATST</name>
<comment type="caution">
    <text evidence="1">The sequence shown here is derived from an EMBL/GenBank/DDBJ whole genome shotgun (WGS) entry which is preliminary data.</text>
</comment>
<gene>
    <name evidence="1" type="ORF">HAX54_037459</name>
</gene>
<keyword evidence="2" id="KW-1185">Reference proteome</keyword>
<dbReference type="EMBL" id="JACEIK010000502">
    <property type="protein sequence ID" value="MCD7458167.1"/>
    <property type="molecule type" value="Genomic_DNA"/>
</dbReference>
<accession>A0ABS8SH30</accession>
<organism evidence="1 2">
    <name type="scientific">Datura stramonium</name>
    <name type="common">Jimsonweed</name>
    <name type="synonym">Common thornapple</name>
    <dbReference type="NCBI Taxonomy" id="4076"/>
    <lineage>
        <taxon>Eukaryota</taxon>
        <taxon>Viridiplantae</taxon>
        <taxon>Streptophyta</taxon>
        <taxon>Embryophyta</taxon>
        <taxon>Tracheophyta</taxon>
        <taxon>Spermatophyta</taxon>
        <taxon>Magnoliopsida</taxon>
        <taxon>eudicotyledons</taxon>
        <taxon>Gunneridae</taxon>
        <taxon>Pentapetalae</taxon>
        <taxon>asterids</taxon>
        <taxon>lamiids</taxon>
        <taxon>Solanales</taxon>
        <taxon>Solanaceae</taxon>
        <taxon>Solanoideae</taxon>
        <taxon>Datureae</taxon>
        <taxon>Datura</taxon>
    </lineage>
</organism>
<dbReference type="Proteomes" id="UP000823775">
    <property type="component" value="Unassembled WGS sequence"/>
</dbReference>
<reference evidence="1 2" key="1">
    <citation type="journal article" date="2021" name="BMC Genomics">
        <title>Datura genome reveals duplications of psychoactive alkaloid biosynthetic genes and high mutation rate following tissue culture.</title>
        <authorList>
            <person name="Rajewski A."/>
            <person name="Carter-House D."/>
            <person name="Stajich J."/>
            <person name="Litt A."/>
        </authorList>
    </citation>
    <scope>NUCLEOTIDE SEQUENCE [LARGE SCALE GENOMIC DNA]</scope>
    <source>
        <strain evidence="1">AR-01</strain>
    </source>
</reference>
<protein>
    <submittedName>
        <fullName evidence="1">Uncharacterized protein</fullName>
    </submittedName>
</protein>
<sequence>MVEAIGVVVTSLMVLIDSGNGVCDGEVMLVMIVKVVDVANSDGRGGGGSDVVMTADIIIMMKVAGVVVTNNSYLQW</sequence>
<evidence type="ECO:0000313" key="2">
    <source>
        <dbReference type="Proteomes" id="UP000823775"/>
    </source>
</evidence>
<evidence type="ECO:0000313" key="1">
    <source>
        <dbReference type="EMBL" id="MCD7458167.1"/>
    </source>
</evidence>
<proteinExistence type="predicted"/>